<protein>
    <submittedName>
        <fullName evidence="1">Uncharacterized protein</fullName>
    </submittedName>
</protein>
<organism evidence="1">
    <name type="scientific">Vibrio splendidus</name>
    <dbReference type="NCBI Taxonomy" id="29497"/>
    <lineage>
        <taxon>Bacteria</taxon>
        <taxon>Pseudomonadati</taxon>
        <taxon>Pseudomonadota</taxon>
        <taxon>Gammaproteobacteria</taxon>
        <taxon>Vibrionales</taxon>
        <taxon>Vibrionaceae</taxon>
        <taxon>Vibrio</taxon>
    </lineage>
</organism>
<name>A0A0H3ZKN1_VIBSP</name>
<proteinExistence type="predicted"/>
<dbReference type="EMBL" id="KP795502">
    <property type="protein sequence ID" value="AKN36608.1"/>
    <property type="molecule type" value="Genomic_DNA"/>
</dbReference>
<evidence type="ECO:0000313" key="1">
    <source>
        <dbReference type="EMBL" id="AKN36608.1"/>
    </source>
</evidence>
<dbReference type="AlphaFoldDB" id="A0A0H3ZKN1"/>
<reference evidence="1" key="1">
    <citation type="journal article" date="2015" name="MBio">
        <title>Eco-Evolutionary Dynamics of Episomes among Ecologically Cohesive Bacterial Populations.</title>
        <authorList>
            <person name="Xue H."/>
            <person name="Cordero O.X."/>
            <person name="Camas F.M."/>
            <person name="Trimble W."/>
            <person name="Meyer F."/>
            <person name="Guglielmini J."/>
            <person name="Rocha E.P."/>
            <person name="Polz M.F."/>
        </authorList>
    </citation>
    <scope>NUCLEOTIDE SEQUENCE</scope>
    <source>
        <strain evidence="1">1F_145</strain>
    </source>
</reference>
<accession>A0A0H3ZKN1</accession>
<sequence length="49" mass="5655">MIFPNLKKAVKESQTLVSDSFVVYIQVTNTRGFIYKIEPSIRRHISSVL</sequence>